<dbReference type="GO" id="GO:0005938">
    <property type="term" value="C:cell cortex"/>
    <property type="evidence" value="ECO:0007669"/>
    <property type="project" value="UniProtKB-SubCell"/>
</dbReference>
<organism evidence="9 15">
    <name type="scientific">Rotaria magnacalcarata</name>
    <dbReference type="NCBI Taxonomy" id="392030"/>
    <lineage>
        <taxon>Eukaryota</taxon>
        <taxon>Metazoa</taxon>
        <taxon>Spiralia</taxon>
        <taxon>Gnathifera</taxon>
        <taxon>Rotifera</taxon>
        <taxon>Eurotatoria</taxon>
        <taxon>Bdelloidea</taxon>
        <taxon>Philodinida</taxon>
        <taxon>Philodinidae</taxon>
        <taxon>Rotaria</taxon>
    </lineage>
</organism>
<keyword evidence="3" id="KW-0963">Cytoplasm</keyword>
<dbReference type="EMBL" id="CAJOBF010000158">
    <property type="protein sequence ID" value="CAF3761200.1"/>
    <property type="molecule type" value="Genomic_DNA"/>
</dbReference>
<dbReference type="Proteomes" id="UP000663842">
    <property type="component" value="Unassembled WGS sequence"/>
</dbReference>
<dbReference type="InterPro" id="IPR016024">
    <property type="entry name" value="ARM-type_fold"/>
</dbReference>
<evidence type="ECO:0000313" key="7">
    <source>
        <dbReference type="EMBL" id="CAF1238518.1"/>
    </source>
</evidence>
<dbReference type="Proteomes" id="UP000663866">
    <property type="component" value="Unassembled WGS sequence"/>
</dbReference>
<evidence type="ECO:0000313" key="15">
    <source>
        <dbReference type="Proteomes" id="UP000663856"/>
    </source>
</evidence>
<dbReference type="EMBL" id="CAJNRF010011524">
    <property type="protein sequence ID" value="CAF2132426.1"/>
    <property type="molecule type" value="Genomic_DNA"/>
</dbReference>
<dbReference type="Proteomes" id="UP000663856">
    <property type="component" value="Unassembled WGS sequence"/>
</dbReference>
<keyword evidence="4" id="KW-0344">Guanine-nucleotide releasing factor</keyword>
<evidence type="ECO:0000313" key="14">
    <source>
        <dbReference type="EMBL" id="CAF4030044.1"/>
    </source>
</evidence>
<dbReference type="GO" id="GO:0005085">
    <property type="term" value="F:guanyl-nucleotide exchange factor activity"/>
    <property type="evidence" value="ECO:0007669"/>
    <property type="project" value="UniProtKB-KW"/>
</dbReference>
<sequence length="571" mass="64846">MASSDDDFNKLDTLSDDVYLQLIEQFYEKNANSFAFPELDLDKKHRLVMELFTRVRSFNTNSINLCLKTLRLLTREREGLDALTGSSVLEPLQKLAGLECSKVDVNPKDVQNVIEAEKCMSNLIYMSPAVQKFYSVSGVADAITQRIKETTATKLDNGIRFFDMRMLFLLTALNADIRQRVREKFHGLSYLFEIINQIMLSRSEPVAAAADSGITLSNDDIDYLIEILKTLYNLTVDLPNLTHSYAIQEEEEEAHLMRLVSILRELLLCYGPNDEKQMELQNHIVNLLTNMPKTCFEELLSPAVLEDDNDNGEHNGKNMEAINIILRFLDHRITKSEGTKNAKEALLPVIQLLLIMCQSNRTIRKFCRQFILPPLSDEVVHLPTEGQKLRNKLTRMMTNPSSELKTLSAKLLFVLCKESVDRLIKYTGYGNAAGLLYDFGLLGPQYNANKEQYSSDSDESDTESYKKIRDQYGIDPVTGRANLMRREDPMKDWSEERKIVEVEKLVNNLDKAINHGIIKPMIVDSNGNPVPAESVLQLREANLKSIHHHDDLRASESSDDEGDGGQTMANK</sequence>
<evidence type="ECO:0000313" key="8">
    <source>
        <dbReference type="EMBL" id="CAF1388500.1"/>
    </source>
</evidence>
<evidence type="ECO:0000313" key="16">
    <source>
        <dbReference type="Proteomes" id="UP000663866"/>
    </source>
</evidence>
<dbReference type="Proteomes" id="UP000681720">
    <property type="component" value="Unassembled WGS sequence"/>
</dbReference>
<evidence type="ECO:0000313" key="9">
    <source>
        <dbReference type="EMBL" id="CAF2132426.1"/>
    </source>
</evidence>
<comment type="similarity">
    <text evidence="2">Belongs to the synembryn family.</text>
</comment>
<comment type="subcellular location">
    <subcellularLocation>
        <location evidence="1">Cytoplasm</location>
        <location evidence="1">Cell cortex</location>
    </subcellularLocation>
</comment>
<gene>
    <name evidence="14" type="ORF">BYL167_LOCUS15282</name>
    <name evidence="8" type="ORF">CJN711_LOCUS21324</name>
    <name evidence="13" type="ORF">GIL414_LOCUS6082</name>
    <name evidence="7" type="ORF">KQP761_LOCUS1670</name>
    <name evidence="11" type="ORF">OVN521_LOCUS1021</name>
    <name evidence="12" type="ORF">UXM345_LOCUS2572</name>
    <name evidence="9" type="ORF">WKI299_LOCUS26567</name>
    <name evidence="10" type="ORF">XDN619_LOCUS34805</name>
</gene>
<dbReference type="PANTHER" id="PTHR12425:SF5">
    <property type="entry name" value="SYNEMBRYN"/>
    <property type="match status" value="1"/>
</dbReference>
<dbReference type="EMBL" id="CAJNOW010000111">
    <property type="protein sequence ID" value="CAF1238518.1"/>
    <property type="molecule type" value="Genomic_DNA"/>
</dbReference>
<dbReference type="EMBL" id="CAJOBG010000062">
    <property type="protein sequence ID" value="CAF3749095.1"/>
    <property type="molecule type" value="Genomic_DNA"/>
</dbReference>
<dbReference type="EMBL" id="CAJOBJ010001692">
    <property type="protein sequence ID" value="CAF3891727.1"/>
    <property type="molecule type" value="Genomic_DNA"/>
</dbReference>
<dbReference type="Proteomes" id="UP000663887">
    <property type="component" value="Unassembled WGS sequence"/>
</dbReference>
<evidence type="ECO:0000256" key="3">
    <source>
        <dbReference type="ARBA" id="ARBA00022490"/>
    </source>
</evidence>
<dbReference type="EMBL" id="CAJNOV010010082">
    <property type="protein sequence ID" value="CAF1388500.1"/>
    <property type="molecule type" value="Genomic_DNA"/>
</dbReference>
<dbReference type="InterPro" id="IPR008376">
    <property type="entry name" value="Chaperone_Ric-8_A/B"/>
</dbReference>
<evidence type="ECO:0000256" key="2">
    <source>
        <dbReference type="ARBA" id="ARBA00009049"/>
    </source>
</evidence>
<dbReference type="SUPFAM" id="SSF48371">
    <property type="entry name" value="ARM repeat"/>
    <property type="match status" value="1"/>
</dbReference>
<dbReference type="AlphaFoldDB" id="A0A816WNH8"/>
<protein>
    <recommendedName>
        <fullName evidence="17">Synembryn-A</fullName>
    </recommendedName>
</protein>
<evidence type="ECO:0000313" key="12">
    <source>
        <dbReference type="EMBL" id="CAF3761200.1"/>
    </source>
</evidence>
<dbReference type="OrthoDB" id="5585685at2759"/>
<evidence type="ECO:0000313" key="11">
    <source>
        <dbReference type="EMBL" id="CAF3749095.1"/>
    </source>
</evidence>
<proteinExistence type="inferred from homology"/>
<name>A0A816WNH8_9BILA</name>
<dbReference type="EMBL" id="CAJOBH010005609">
    <property type="protein sequence ID" value="CAF4030044.1"/>
    <property type="molecule type" value="Genomic_DNA"/>
</dbReference>
<dbReference type="GO" id="GO:0007186">
    <property type="term" value="P:G protein-coupled receptor signaling pathway"/>
    <property type="evidence" value="ECO:0007669"/>
    <property type="project" value="TreeGrafter"/>
</dbReference>
<dbReference type="Proteomes" id="UP000663855">
    <property type="component" value="Unassembled WGS sequence"/>
</dbReference>
<evidence type="ECO:0000256" key="4">
    <source>
        <dbReference type="ARBA" id="ARBA00022658"/>
    </source>
</evidence>
<accession>A0A816WNH8</accession>
<feature type="region of interest" description="Disordered" evidence="6">
    <location>
        <begin position="548"/>
        <end position="571"/>
    </location>
</feature>
<dbReference type="PRINTS" id="PR01802">
    <property type="entry name" value="SYNEMBRYN"/>
</dbReference>
<reference evidence="9" key="1">
    <citation type="submission" date="2021-02" db="EMBL/GenBank/DDBJ databases">
        <authorList>
            <person name="Nowell W R."/>
        </authorList>
    </citation>
    <scope>NUCLEOTIDE SEQUENCE</scope>
</reference>
<dbReference type="PANTHER" id="PTHR12425">
    <property type="entry name" value="SYNEMBRYN"/>
    <property type="match status" value="1"/>
</dbReference>
<dbReference type="Proteomes" id="UP000663834">
    <property type="component" value="Unassembled WGS sequence"/>
</dbReference>
<evidence type="ECO:0000256" key="5">
    <source>
        <dbReference type="ARBA" id="ARBA00023186"/>
    </source>
</evidence>
<evidence type="ECO:0008006" key="17">
    <source>
        <dbReference type="Google" id="ProtNLM"/>
    </source>
</evidence>
<dbReference type="EMBL" id="CAJNRG010017885">
    <property type="protein sequence ID" value="CAF2241160.1"/>
    <property type="molecule type" value="Genomic_DNA"/>
</dbReference>
<dbReference type="Proteomes" id="UP000681967">
    <property type="component" value="Unassembled WGS sequence"/>
</dbReference>
<keyword evidence="16" id="KW-1185">Reference proteome</keyword>
<dbReference type="InterPro" id="IPR019318">
    <property type="entry name" value="Gua_nucleotide_exch_fac_Ric8"/>
</dbReference>
<comment type="caution">
    <text evidence="9">The sequence shown here is derived from an EMBL/GenBank/DDBJ whole genome shotgun (WGS) entry which is preliminary data.</text>
</comment>
<dbReference type="GO" id="GO:0001965">
    <property type="term" value="F:G-protein alpha-subunit binding"/>
    <property type="evidence" value="ECO:0007669"/>
    <property type="project" value="TreeGrafter"/>
</dbReference>
<evidence type="ECO:0000256" key="1">
    <source>
        <dbReference type="ARBA" id="ARBA00004544"/>
    </source>
</evidence>
<evidence type="ECO:0000256" key="6">
    <source>
        <dbReference type="SAM" id="MobiDB-lite"/>
    </source>
</evidence>
<dbReference type="Pfam" id="PF10165">
    <property type="entry name" value="Ric8"/>
    <property type="match status" value="1"/>
</dbReference>
<evidence type="ECO:0000313" key="10">
    <source>
        <dbReference type="EMBL" id="CAF2241160.1"/>
    </source>
</evidence>
<evidence type="ECO:0000313" key="13">
    <source>
        <dbReference type="EMBL" id="CAF3891727.1"/>
    </source>
</evidence>
<keyword evidence="5" id="KW-0143">Chaperone</keyword>